<sequence>MSEALPPPSQSQSQSQSPQAQSRQQSVNQYSPQAAQQQQPELTYEIIPHPRRNDTTAARALPEAGSRSQAAGVRKHQRRVGSKGGNQGKHQQTCVACKIAHKMCVPAANGAMICQRCQRQAYSMSRLGCVYFSIVDITLFRTMTDPISHKAYTSLTISQQLCGRVERRLLGPAGSHLGLGLSGGRGGGGRGGRGGLLPFKLTQGFGTYLHLEAQRFDVNDIISTEQLTPSEQDLYSHPYSIAGDYLTLKKACEDFVRDSKGHYIAAKTSSGDALTQNMFKAAIGYAANKTSRNDKDHEFLRTVLNFWTAARTIEGGWRLEGPEFLGLVPDENGQVPLRKAPYIDYQFSSVMVQHVLFPLRDSVLKQLNSMILSKAANHWFVIFLSTFILLHTCTLLLQQQRDFTRRRGTGKERYSNMKLVTSIHEAAKTLLAFFHQICKGKTLLDVDWERAESVKRIARISEIEANFLKYLVGVVEKRVDEFANLAKTDDYHADLWFTGQMFVRDWKPPYVSDVSPSCQG</sequence>
<dbReference type="AlphaFoldDB" id="A0AAV9HNC9"/>
<protein>
    <recommendedName>
        <fullName evidence="5">Zn(2)-C6 fungal-type domain-containing protein</fullName>
    </recommendedName>
</protein>
<evidence type="ECO:0000313" key="4">
    <source>
        <dbReference type="Proteomes" id="UP001321749"/>
    </source>
</evidence>
<dbReference type="PANTHER" id="PTHR35392">
    <property type="entry name" value="ZN(II)2CYS6 TRANSCRIPTION FACTOR (EUROFUNG)-RELATED-RELATED"/>
    <property type="match status" value="1"/>
</dbReference>
<evidence type="ECO:0000256" key="2">
    <source>
        <dbReference type="SAM" id="Phobius"/>
    </source>
</evidence>
<name>A0AAV9HNC9_9PEZI</name>
<feature type="transmembrane region" description="Helical" evidence="2">
    <location>
        <begin position="378"/>
        <end position="397"/>
    </location>
</feature>
<gene>
    <name evidence="3" type="ORF">QBC42DRAFT_270048</name>
</gene>
<feature type="compositionally biased region" description="Low complexity" evidence="1">
    <location>
        <begin position="10"/>
        <end position="40"/>
    </location>
</feature>
<evidence type="ECO:0000256" key="1">
    <source>
        <dbReference type="SAM" id="MobiDB-lite"/>
    </source>
</evidence>
<accession>A0AAV9HNC9</accession>
<keyword evidence="2" id="KW-1133">Transmembrane helix</keyword>
<dbReference type="EMBL" id="MU864989">
    <property type="protein sequence ID" value="KAK4461559.1"/>
    <property type="molecule type" value="Genomic_DNA"/>
</dbReference>
<comment type="caution">
    <text evidence="3">The sequence shown here is derived from an EMBL/GenBank/DDBJ whole genome shotgun (WGS) entry which is preliminary data.</text>
</comment>
<keyword evidence="2" id="KW-0812">Transmembrane</keyword>
<reference evidence="3" key="1">
    <citation type="journal article" date="2023" name="Mol. Phylogenet. Evol.">
        <title>Genome-scale phylogeny and comparative genomics of the fungal order Sordariales.</title>
        <authorList>
            <person name="Hensen N."/>
            <person name="Bonometti L."/>
            <person name="Westerberg I."/>
            <person name="Brannstrom I.O."/>
            <person name="Guillou S."/>
            <person name="Cros-Aarteil S."/>
            <person name="Calhoun S."/>
            <person name="Haridas S."/>
            <person name="Kuo A."/>
            <person name="Mondo S."/>
            <person name="Pangilinan J."/>
            <person name="Riley R."/>
            <person name="LaButti K."/>
            <person name="Andreopoulos B."/>
            <person name="Lipzen A."/>
            <person name="Chen C."/>
            <person name="Yan M."/>
            <person name="Daum C."/>
            <person name="Ng V."/>
            <person name="Clum A."/>
            <person name="Steindorff A."/>
            <person name="Ohm R.A."/>
            <person name="Martin F."/>
            <person name="Silar P."/>
            <person name="Natvig D.O."/>
            <person name="Lalanne C."/>
            <person name="Gautier V."/>
            <person name="Ament-Velasquez S.L."/>
            <person name="Kruys A."/>
            <person name="Hutchinson M.I."/>
            <person name="Powell A.J."/>
            <person name="Barry K."/>
            <person name="Miller A.N."/>
            <person name="Grigoriev I.V."/>
            <person name="Debuchy R."/>
            <person name="Gladieux P."/>
            <person name="Hiltunen Thoren M."/>
            <person name="Johannesson H."/>
        </authorList>
    </citation>
    <scope>NUCLEOTIDE SEQUENCE</scope>
    <source>
        <strain evidence="3">PSN324</strain>
    </source>
</reference>
<dbReference type="PANTHER" id="PTHR35392:SF3">
    <property type="entry name" value="ZN(2)-C6 FUNGAL-TYPE DOMAIN-CONTAINING PROTEIN"/>
    <property type="match status" value="1"/>
</dbReference>
<evidence type="ECO:0000313" key="3">
    <source>
        <dbReference type="EMBL" id="KAK4461559.1"/>
    </source>
</evidence>
<organism evidence="3 4">
    <name type="scientific">Cladorrhinum samala</name>
    <dbReference type="NCBI Taxonomy" id="585594"/>
    <lineage>
        <taxon>Eukaryota</taxon>
        <taxon>Fungi</taxon>
        <taxon>Dikarya</taxon>
        <taxon>Ascomycota</taxon>
        <taxon>Pezizomycotina</taxon>
        <taxon>Sordariomycetes</taxon>
        <taxon>Sordariomycetidae</taxon>
        <taxon>Sordariales</taxon>
        <taxon>Podosporaceae</taxon>
        <taxon>Cladorrhinum</taxon>
    </lineage>
</organism>
<evidence type="ECO:0008006" key="5">
    <source>
        <dbReference type="Google" id="ProtNLM"/>
    </source>
</evidence>
<dbReference type="InterPro" id="IPR052973">
    <property type="entry name" value="Fungal_sec-metab_reg_TF"/>
</dbReference>
<feature type="region of interest" description="Disordered" evidence="1">
    <location>
        <begin position="59"/>
        <end position="89"/>
    </location>
</feature>
<keyword evidence="4" id="KW-1185">Reference proteome</keyword>
<dbReference type="Proteomes" id="UP001321749">
    <property type="component" value="Unassembled WGS sequence"/>
</dbReference>
<keyword evidence="2" id="KW-0472">Membrane</keyword>
<proteinExistence type="predicted"/>
<reference evidence="3" key="2">
    <citation type="submission" date="2023-06" db="EMBL/GenBank/DDBJ databases">
        <authorList>
            <consortium name="Lawrence Berkeley National Laboratory"/>
            <person name="Mondo S.J."/>
            <person name="Hensen N."/>
            <person name="Bonometti L."/>
            <person name="Westerberg I."/>
            <person name="Brannstrom I.O."/>
            <person name="Guillou S."/>
            <person name="Cros-Aarteil S."/>
            <person name="Calhoun S."/>
            <person name="Haridas S."/>
            <person name="Kuo A."/>
            <person name="Pangilinan J."/>
            <person name="Riley R."/>
            <person name="Labutti K."/>
            <person name="Andreopoulos B."/>
            <person name="Lipzen A."/>
            <person name="Chen C."/>
            <person name="Yanf M."/>
            <person name="Daum C."/>
            <person name="Ng V."/>
            <person name="Clum A."/>
            <person name="Steindorff A."/>
            <person name="Ohm R."/>
            <person name="Martin F."/>
            <person name="Silar P."/>
            <person name="Natvig D."/>
            <person name="Lalanne C."/>
            <person name="Gautier V."/>
            <person name="Ament-Velasquez S.L."/>
            <person name="Kruys A."/>
            <person name="Hutchinson M.I."/>
            <person name="Powell A.J."/>
            <person name="Barry K."/>
            <person name="Miller A.N."/>
            <person name="Grigoriev I.V."/>
            <person name="Debuchy R."/>
            <person name="Gladieux P."/>
            <person name="Thoren M.H."/>
            <person name="Johannesson H."/>
        </authorList>
    </citation>
    <scope>NUCLEOTIDE SEQUENCE</scope>
    <source>
        <strain evidence="3">PSN324</strain>
    </source>
</reference>
<feature type="region of interest" description="Disordered" evidence="1">
    <location>
        <begin position="1"/>
        <end position="43"/>
    </location>
</feature>